<feature type="chain" id="PRO_5024394823" evidence="1">
    <location>
        <begin position="19"/>
        <end position="188"/>
    </location>
</feature>
<keyword evidence="1" id="KW-0732">Signal</keyword>
<dbReference type="PROSITE" id="PS51352">
    <property type="entry name" value="THIOREDOXIN_2"/>
    <property type="match status" value="1"/>
</dbReference>
<comment type="caution">
    <text evidence="3">The sequence shown here is derived from an EMBL/GenBank/DDBJ whole genome shotgun (WGS) entry which is preliminary data.</text>
</comment>
<dbReference type="Proteomes" id="UP000325122">
    <property type="component" value="Unassembled WGS sequence"/>
</dbReference>
<dbReference type="Gene3D" id="3.40.30.10">
    <property type="entry name" value="Glutaredoxin"/>
    <property type="match status" value="1"/>
</dbReference>
<gene>
    <name evidence="3" type="ORF">F1654_09475</name>
</gene>
<protein>
    <submittedName>
        <fullName evidence="3">Thioredoxin family protein</fullName>
    </submittedName>
</protein>
<reference evidence="3 4" key="1">
    <citation type="submission" date="2019-09" db="EMBL/GenBank/DDBJ databases">
        <authorList>
            <person name="Kevbrin V."/>
            <person name="Grouzdev D.S."/>
        </authorList>
    </citation>
    <scope>NUCLEOTIDE SEQUENCE [LARGE SCALE GENOMIC DNA]</scope>
    <source>
        <strain evidence="3 4">G-192</strain>
    </source>
</reference>
<dbReference type="PROSITE" id="PS51257">
    <property type="entry name" value="PROKAR_LIPOPROTEIN"/>
    <property type="match status" value="1"/>
</dbReference>
<sequence>MRIVLTALAPAFALILLAACSAPEGETALDRPIIPADAEITAPEDAYAAAPPALEALDAAFEAAARDGRRVAAIFGGDWCPDCRIFAGMLEIPELAAFVERHFVIVKIDAERTGELNAEALARYGYEGRLEGYPTVVVTTADGVVINRANAAEWRTARERSPQDVADWFHALITAPAPDETDRVAVAG</sequence>
<evidence type="ECO:0000256" key="1">
    <source>
        <dbReference type="SAM" id="SignalP"/>
    </source>
</evidence>
<evidence type="ECO:0000313" key="4">
    <source>
        <dbReference type="Proteomes" id="UP000325122"/>
    </source>
</evidence>
<dbReference type="EMBL" id="VWOJ01000002">
    <property type="protein sequence ID" value="KAA5804004.1"/>
    <property type="molecule type" value="Genomic_DNA"/>
</dbReference>
<evidence type="ECO:0000313" key="3">
    <source>
        <dbReference type="EMBL" id="KAA5804004.1"/>
    </source>
</evidence>
<dbReference type="InterPro" id="IPR013766">
    <property type="entry name" value="Thioredoxin_domain"/>
</dbReference>
<dbReference type="InterPro" id="IPR036249">
    <property type="entry name" value="Thioredoxin-like_sf"/>
</dbReference>
<dbReference type="RefSeq" id="WP_150023271.1">
    <property type="nucleotide sequence ID" value="NZ_VWOJ01000002.1"/>
</dbReference>
<evidence type="ECO:0000259" key="2">
    <source>
        <dbReference type="PROSITE" id="PS51352"/>
    </source>
</evidence>
<name>A0A5M6ZJU6_9PROT</name>
<feature type="domain" description="Thioredoxin" evidence="2">
    <location>
        <begin position="22"/>
        <end position="174"/>
    </location>
</feature>
<dbReference type="SUPFAM" id="SSF52833">
    <property type="entry name" value="Thioredoxin-like"/>
    <property type="match status" value="1"/>
</dbReference>
<dbReference type="Pfam" id="PF13899">
    <property type="entry name" value="Thioredoxin_7"/>
    <property type="match status" value="1"/>
</dbReference>
<feature type="signal peptide" evidence="1">
    <location>
        <begin position="1"/>
        <end position="18"/>
    </location>
</feature>
<keyword evidence="4" id="KW-1185">Reference proteome</keyword>
<accession>A0A5M6ZJU6</accession>
<organism evidence="3 4">
    <name type="scientific">Alkalicaulis satelles</name>
    <dbReference type="NCBI Taxonomy" id="2609175"/>
    <lineage>
        <taxon>Bacteria</taxon>
        <taxon>Pseudomonadati</taxon>
        <taxon>Pseudomonadota</taxon>
        <taxon>Alphaproteobacteria</taxon>
        <taxon>Maricaulales</taxon>
        <taxon>Maricaulaceae</taxon>
        <taxon>Alkalicaulis</taxon>
    </lineage>
</organism>
<proteinExistence type="predicted"/>
<dbReference type="AlphaFoldDB" id="A0A5M6ZJU6"/>